<keyword evidence="2" id="KW-1185">Reference proteome</keyword>
<protein>
    <submittedName>
        <fullName evidence="1">Type II secretion system F family protein</fullName>
    </submittedName>
</protein>
<gene>
    <name evidence="1" type="ORF">HHS34_002265</name>
</gene>
<dbReference type="Proteomes" id="UP001195965">
    <property type="component" value="Chromosome"/>
</dbReference>
<reference evidence="1 2" key="1">
    <citation type="journal article" date="2021" name="ISME J.">
        <title>Genomic evolution of the class Acidithiobacillia: deep-branching Proteobacteria living in extreme acidic conditions.</title>
        <authorList>
            <person name="Moya-Beltran A."/>
            <person name="Beard S."/>
            <person name="Rojas-Villalobos C."/>
            <person name="Issotta F."/>
            <person name="Gallardo Y."/>
            <person name="Ulloa R."/>
            <person name="Giaveno A."/>
            <person name="Degli Esposti M."/>
            <person name="Johnson D.B."/>
            <person name="Quatrini R."/>
        </authorList>
    </citation>
    <scope>NUCLEOTIDE SEQUENCE [LARGE SCALE GENOMIC DNA]</scope>
    <source>
        <strain evidence="1 2">GG1-14</strain>
    </source>
</reference>
<evidence type="ECO:0000313" key="1">
    <source>
        <dbReference type="EMBL" id="XRI74036.1"/>
    </source>
</evidence>
<name>A0ACD5HHN9_9PROT</name>
<organism evidence="1 2">
    <name type="scientific">Acidithiobacillus montserratensis</name>
    <dbReference type="NCBI Taxonomy" id="2729135"/>
    <lineage>
        <taxon>Bacteria</taxon>
        <taxon>Pseudomonadati</taxon>
        <taxon>Pseudomonadota</taxon>
        <taxon>Acidithiobacillia</taxon>
        <taxon>Acidithiobacillales</taxon>
        <taxon>Acidithiobacillaceae</taxon>
        <taxon>Acidithiobacillus</taxon>
    </lineage>
</organism>
<dbReference type="EMBL" id="CP127526">
    <property type="protein sequence ID" value="XRI74036.1"/>
    <property type="molecule type" value="Genomic_DNA"/>
</dbReference>
<accession>A0ACD5HHN9</accession>
<sequence>MFSLSALLIALAVAALSLAVGLLIFFRLYRFWMLSQTQASLLRVEPRLGDGEASGNNAATASNAVPVSRSRGMVPERLASWGTAEDRRQLLQAGYRSRRAPALFIALRIGLGLLLALATLLIITLGQFKVSGPVGMVIAFIALAIGYLIPKFILEAQARSRRDQINGELPFFVDMLALLQGVGLSLEQSLMSVAGAGDAGIPLMASEMQELNKQIAIGRPRIEAMQKLAEILQDPDFQELINMLRQIDRFGGEVAQPLRDFAERLQEKRHMALRERAGRMNVKMTLVLVLTMLPGLVIITVGPAMLLLVKFMGRF</sequence>
<proteinExistence type="predicted"/>
<evidence type="ECO:0000313" key="2">
    <source>
        <dbReference type="Proteomes" id="UP001195965"/>
    </source>
</evidence>